<keyword evidence="3 6" id="KW-0812">Transmembrane</keyword>
<dbReference type="EMBL" id="JACBXQ010000003">
    <property type="protein sequence ID" value="MBG9986364.1"/>
    <property type="molecule type" value="Genomic_DNA"/>
</dbReference>
<feature type="transmembrane region" description="Helical" evidence="6">
    <location>
        <begin position="20"/>
        <end position="37"/>
    </location>
</feature>
<evidence type="ECO:0000256" key="2">
    <source>
        <dbReference type="ARBA" id="ARBA00022475"/>
    </source>
</evidence>
<dbReference type="PANTHER" id="PTHR32196:SF72">
    <property type="entry name" value="RIBOSE IMPORT PERMEASE PROTEIN RBSC"/>
    <property type="match status" value="1"/>
</dbReference>
<evidence type="ECO:0000256" key="4">
    <source>
        <dbReference type="ARBA" id="ARBA00022989"/>
    </source>
</evidence>
<dbReference type="CDD" id="cd06579">
    <property type="entry name" value="TM_PBP1_transp_AraH_like"/>
    <property type="match status" value="1"/>
</dbReference>
<keyword evidence="8" id="KW-1185">Reference proteome</keyword>
<dbReference type="PANTHER" id="PTHR32196">
    <property type="entry name" value="ABC TRANSPORTER PERMEASE PROTEIN YPHD-RELATED-RELATED"/>
    <property type="match status" value="1"/>
</dbReference>
<feature type="transmembrane region" description="Helical" evidence="6">
    <location>
        <begin position="161"/>
        <end position="182"/>
    </location>
</feature>
<proteinExistence type="predicted"/>
<evidence type="ECO:0000256" key="3">
    <source>
        <dbReference type="ARBA" id="ARBA00022692"/>
    </source>
</evidence>
<reference evidence="7 8" key="1">
    <citation type="submission" date="2020-07" db="EMBL/GenBank/DDBJ databases">
        <title>Facklamia lactis sp. nov., isolated from raw milk.</title>
        <authorList>
            <person name="Doll E.V."/>
            <person name="Huptas C."/>
            <person name="Staib L."/>
            <person name="Wenning M."/>
            <person name="Scherer S."/>
        </authorList>
    </citation>
    <scope>NUCLEOTIDE SEQUENCE [LARGE SCALE GENOMIC DNA]</scope>
    <source>
        <strain evidence="7 8">DSM 111018</strain>
    </source>
</reference>
<evidence type="ECO:0000313" key="7">
    <source>
        <dbReference type="EMBL" id="MBG9986364.1"/>
    </source>
</evidence>
<keyword evidence="2" id="KW-1003">Cell membrane</keyword>
<name>A0ABS0LQT6_9LACT</name>
<feature type="transmembrane region" description="Helical" evidence="6">
    <location>
        <begin position="292"/>
        <end position="308"/>
    </location>
</feature>
<organism evidence="7 8">
    <name type="scientific">Facklamia lactis</name>
    <dbReference type="NCBI Taxonomy" id="2749967"/>
    <lineage>
        <taxon>Bacteria</taxon>
        <taxon>Bacillati</taxon>
        <taxon>Bacillota</taxon>
        <taxon>Bacilli</taxon>
        <taxon>Lactobacillales</taxon>
        <taxon>Aerococcaceae</taxon>
        <taxon>Facklamia</taxon>
    </lineage>
</organism>
<gene>
    <name evidence="7" type="ORF">HZY91_05585</name>
</gene>
<feature type="transmembrane region" description="Helical" evidence="6">
    <location>
        <begin position="120"/>
        <end position="140"/>
    </location>
</feature>
<accession>A0ABS0LQT6</accession>
<feature type="transmembrane region" description="Helical" evidence="6">
    <location>
        <begin position="213"/>
        <end position="232"/>
    </location>
</feature>
<sequence>MEKKSKLDVLSKFNRYRSLVLLVIMIILAALLSPSFLSSNNILNVLRQVAVFGTVAAGMTFVVLTGGIDLSVGSILGLSGAISASVMVSTNSLLLSVLSGIFIGVIAGVVNGYFISKVRIPAFIVTLATMTLIRGIILVYTNGSPISARIDSYRFLGQGSLLGVPMPVIIMLIIFIIGFIILHYTVYGREVYGIGGNKEAARLSGIKVVKTEWMVYIISGLTSSIAGILLTARLGSAQATAGQAIEMDAIAAAIIGGTSLSGGTGFILPTIAGAIILGLIDNILTLMNVNPHATHIVKGLVILIAVVFDKKMNEITKKSSLKGE</sequence>
<dbReference type="Proteomes" id="UP000721415">
    <property type="component" value="Unassembled WGS sequence"/>
</dbReference>
<comment type="subcellular location">
    <subcellularLocation>
        <location evidence="1">Cell membrane</location>
        <topology evidence="1">Multi-pass membrane protein</topology>
    </subcellularLocation>
</comment>
<evidence type="ECO:0000256" key="5">
    <source>
        <dbReference type="ARBA" id="ARBA00023136"/>
    </source>
</evidence>
<evidence type="ECO:0000256" key="1">
    <source>
        <dbReference type="ARBA" id="ARBA00004651"/>
    </source>
</evidence>
<protein>
    <submittedName>
        <fullName evidence="7">Ribose ABC transporter permease</fullName>
    </submittedName>
</protein>
<keyword evidence="5 6" id="KW-0472">Membrane</keyword>
<dbReference type="RefSeq" id="WP_197115289.1">
    <property type="nucleotide sequence ID" value="NZ_JACBXQ010000003.1"/>
</dbReference>
<evidence type="ECO:0000256" key="6">
    <source>
        <dbReference type="SAM" id="Phobius"/>
    </source>
</evidence>
<feature type="transmembrane region" description="Helical" evidence="6">
    <location>
        <begin position="49"/>
        <end position="72"/>
    </location>
</feature>
<comment type="caution">
    <text evidence="7">The sequence shown here is derived from an EMBL/GenBank/DDBJ whole genome shotgun (WGS) entry which is preliminary data.</text>
</comment>
<feature type="transmembrane region" description="Helical" evidence="6">
    <location>
        <begin position="253"/>
        <end position="280"/>
    </location>
</feature>
<keyword evidence="4 6" id="KW-1133">Transmembrane helix</keyword>
<feature type="transmembrane region" description="Helical" evidence="6">
    <location>
        <begin position="93"/>
        <end position="114"/>
    </location>
</feature>
<dbReference type="Pfam" id="PF02653">
    <property type="entry name" value="BPD_transp_2"/>
    <property type="match status" value="1"/>
</dbReference>
<dbReference type="InterPro" id="IPR001851">
    <property type="entry name" value="ABC_transp_permease"/>
</dbReference>
<evidence type="ECO:0000313" key="8">
    <source>
        <dbReference type="Proteomes" id="UP000721415"/>
    </source>
</evidence>